<dbReference type="PANTHER" id="PTHR43261:SF1">
    <property type="entry name" value="RIBOSOME-RELEASING FACTOR 2, MITOCHONDRIAL"/>
    <property type="match status" value="1"/>
</dbReference>
<dbReference type="InterPro" id="IPR005517">
    <property type="entry name" value="Transl_elong_EFG/EF2_IV"/>
</dbReference>
<dbReference type="Pfam" id="PF00679">
    <property type="entry name" value="EFG_C"/>
    <property type="match status" value="1"/>
</dbReference>
<proteinExistence type="predicted"/>
<dbReference type="InterPro" id="IPR009000">
    <property type="entry name" value="Transl_B-barrel_sf"/>
</dbReference>
<dbReference type="InterPro" id="IPR053905">
    <property type="entry name" value="EF-G-like_DII"/>
</dbReference>
<dbReference type="Gene3D" id="3.30.70.870">
    <property type="entry name" value="Elongation Factor G (Translational Gtpase), domain 3"/>
    <property type="match status" value="1"/>
</dbReference>
<dbReference type="PANTHER" id="PTHR43261">
    <property type="entry name" value="TRANSLATION ELONGATION FACTOR G-RELATED"/>
    <property type="match status" value="1"/>
</dbReference>
<dbReference type="InterPro" id="IPR005225">
    <property type="entry name" value="Small_GTP-bd"/>
</dbReference>
<dbReference type="SMART" id="SM00838">
    <property type="entry name" value="EFG_C"/>
    <property type="match status" value="1"/>
</dbReference>
<dbReference type="InterPro" id="IPR035647">
    <property type="entry name" value="EFG_III/V"/>
</dbReference>
<dbReference type="NCBIfam" id="TIGR00231">
    <property type="entry name" value="small_GTP"/>
    <property type="match status" value="1"/>
</dbReference>
<dbReference type="Proteomes" id="UP001398420">
    <property type="component" value="Unassembled WGS sequence"/>
</dbReference>
<dbReference type="InterPro" id="IPR000795">
    <property type="entry name" value="T_Tr_GTP-bd_dom"/>
</dbReference>
<evidence type="ECO:0000256" key="1">
    <source>
        <dbReference type="ARBA" id="ARBA00022741"/>
    </source>
</evidence>
<reference evidence="5 6" key="1">
    <citation type="submission" date="2024-04" db="EMBL/GenBank/DDBJ databases">
        <authorList>
            <person name="Wu Y.S."/>
            <person name="Zhang L."/>
        </authorList>
    </citation>
    <scope>NUCLEOTIDE SEQUENCE [LARGE SCALE GENOMIC DNA]</scope>
    <source>
        <strain evidence="5 6">KG-01</strain>
    </source>
</reference>
<dbReference type="InterPro" id="IPR027417">
    <property type="entry name" value="P-loop_NTPase"/>
</dbReference>
<evidence type="ECO:0000313" key="5">
    <source>
        <dbReference type="EMBL" id="MEL5988163.1"/>
    </source>
</evidence>
<keyword evidence="3" id="KW-0342">GTP-binding</keyword>
<dbReference type="InterPro" id="IPR014721">
    <property type="entry name" value="Ribsml_uS5_D2-typ_fold_subgr"/>
</dbReference>
<keyword evidence="1" id="KW-0547">Nucleotide-binding</keyword>
<dbReference type="PROSITE" id="PS51722">
    <property type="entry name" value="G_TR_2"/>
    <property type="match status" value="1"/>
</dbReference>
<gene>
    <name evidence="5" type="ORF">AAF454_06995</name>
</gene>
<dbReference type="InterPro" id="IPR020568">
    <property type="entry name" value="Ribosomal_Su5_D2-typ_SF"/>
</dbReference>
<dbReference type="InterPro" id="IPR000640">
    <property type="entry name" value="EFG_V-like"/>
</dbReference>
<dbReference type="Pfam" id="PF22042">
    <property type="entry name" value="EF-G_D2"/>
    <property type="match status" value="1"/>
</dbReference>
<dbReference type="Gene3D" id="3.40.50.300">
    <property type="entry name" value="P-loop containing nucleotide triphosphate hydrolases"/>
    <property type="match status" value="1"/>
</dbReference>
<dbReference type="Gene3D" id="3.30.230.10">
    <property type="match status" value="1"/>
</dbReference>
<feature type="domain" description="Tr-type G" evidence="4">
    <location>
        <begin position="1"/>
        <end position="227"/>
    </location>
</feature>
<sequence>MKKTIGILAHVDAGKTTFSEQLLFHTKSIRTIGRVDHQNAHLDLHEIEQQRGITVFAEQATFTYRENDYTVIDTPGHVDFAAEMERSIMALDGAILLLNGTDGVQGHTETVYRLLRKYRIPTLFFVNKMDLISANAATVTEEIQQELMEYALPFHDWATGIEEFAGRDEQYLEDYLEESLSESEWQKRLSKAFMVQELSPILYGSALKDEGIDFALEVLDTLLQPQHKSGELQGMIYKIRHIEQNQRMAFIKIHQGSLKVRDDVRCGGNLFKITQIRKYHGKKFEELQRAEAGDTVAVIGLKEATVGMGVGEFTPSYEIDLRPTMRTQIVYEGALHPKELLAYCRLLEAEDPALSVTWQEEIQKITLHIMGEIQLEVLQQIFEERFSEQIAFTEPTIIYKETIQQTVRGYGHFEPLKHYAEVHLQIEPNERGAGIEVTSKCHPNDLAIGLQNMIQQSLIEKKHRGILTGSEITDLRVTILTGRSHPKHTEGGDFREATLRALRQGLEQAENQLLEPYYSFSLKVHHELFGRIVTDVTNRHAQVDEPQFMGEQVYMTGRAPVATMRDYPIQFAASTNGRGSLQLRVDGYDVCHNAEEVIKQIAYQKDADPEYSSNSVFCAKGKGYSVHWTEAKEAMHCSIIE</sequence>
<keyword evidence="2" id="KW-0648">Protein biosynthesis</keyword>
<name>A0ABU9LMC0_9BACL</name>
<dbReference type="SUPFAM" id="SSF54980">
    <property type="entry name" value="EF-G C-terminal domain-like"/>
    <property type="match status" value="2"/>
</dbReference>
<comment type="caution">
    <text evidence="5">The sequence shown here is derived from an EMBL/GenBank/DDBJ whole genome shotgun (WGS) entry which is preliminary data.</text>
</comment>
<organism evidence="5 6">
    <name type="scientific">Kurthia gibsonii</name>
    <dbReference type="NCBI Taxonomy" id="33946"/>
    <lineage>
        <taxon>Bacteria</taxon>
        <taxon>Bacillati</taxon>
        <taxon>Bacillota</taxon>
        <taxon>Bacilli</taxon>
        <taxon>Bacillales</taxon>
        <taxon>Caryophanaceae</taxon>
        <taxon>Kurthia</taxon>
    </lineage>
</organism>
<dbReference type="SMART" id="SM00889">
    <property type="entry name" value="EFG_IV"/>
    <property type="match status" value="1"/>
</dbReference>
<dbReference type="EMBL" id="JBCEWA010000004">
    <property type="protein sequence ID" value="MEL5988163.1"/>
    <property type="molecule type" value="Genomic_DNA"/>
</dbReference>
<dbReference type="SUPFAM" id="SSF50447">
    <property type="entry name" value="Translation proteins"/>
    <property type="match status" value="1"/>
</dbReference>
<dbReference type="RefSeq" id="WP_342302869.1">
    <property type="nucleotide sequence ID" value="NZ_JBCEWA010000004.1"/>
</dbReference>
<evidence type="ECO:0000256" key="3">
    <source>
        <dbReference type="ARBA" id="ARBA00023134"/>
    </source>
</evidence>
<dbReference type="Gene3D" id="3.30.70.240">
    <property type="match status" value="1"/>
</dbReference>
<dbReference type="Pfam" id="PF03764">
    <property type="entry name" value="EFG_IV"/>
    <property type="match status" value="1"/>
</dbReference>
<accession>A0ABU9LMC0</accession>
<evidence type="ECO:0000256" key="2">
    <source>
        <dbReference type="ARBA" id="ARBA00022917"/>
    </source>
</evidence>
<dbReference type="Gene3D" id="2.40.30.10">
    <property type="entry name" value="Translation factors"/>
    <property type="match status" value="1"/>
</dbReference>
<evidence type="ECO:0000313" key="6">
    <source>
        <dbReference type="Proteomes" id="UP001398420"/>
    </source>
</evidence>
<dbReference type="Pfam" id="PF00009">
    <property type="entry name" value="GTP_EFTU"/>
    <property type="match status" value="1"/>
</dbReference>
<protein>
    <submittedName>
        <fullName evidence="5">Translation factor GTPase family protein</fullName>
    </submittedName>
</protein>
<keyword evidence="6" id="KW-1185">Reference proteome</keyword>
<dbReference type="SUPFAM" id="SSF52540">
    <property type="entry name" value="P-loop containing nucleoside triphosphate hydrolases"/>
    <property type="match status" value="1"/>
</dbReference>
<dbReference type="SUPFAM" id="SSF54211">
    <property type="entry name" value="Ribosomal protein S5 domain 2-like"/>
    <property type="match status" value="1"/>
</dbReference>
<evidence type="ECO:0000259" key="4">
    <source>
        <dbReference type="PROSITE" id="PS51722"/>
    </source>
</evidence>
<dbReference type="PRINTS" id="PR00315">
    <property type="entry name" value="ELONGATNFCT"/>
</dbReference>